<dbReference type="EMBL" id="JAFCMP010000223">
    <property type="protein sequence ID" value="KAG5182883.1"/>
    <property type="molecule type" value="Genomic_DNA"/>
</dbReference>
<dbReference type="AlphaFoldDB" id="A0A835Z633"/>
<protein>
    <submittedName>
        <fullName evidence="1">Uncharacterized protein</fullName>
    </submittedName>
</protein>
<organism evidence="1 2">
    <name type="scientific">Tribonema minus</name>
    <dbReference type="NCBI Taxonomy" id="303371"/>
    <lineage>
        <taxon>Eukaryota</taxon>
        <taxon>Sar</taxon>
        <taxon>Stramenopiles</taxon>
        <taxon>Ochrophyta</taxon>
        <taxon>PX clade</taxon>
        <taxon>Xanthophyceae</taxon>
        <taxon>Tribonematales</taxon>
        <taxon>Tribonemataceae</taxon>
        <taxon>Tribonema</taxon>
    </lineage>
</organism>
<evidence type="ECO:0000313" key="1">
    <source>
        <dbReference type="EMBL" id="KAG5182883.1"/>
    </source>
</evidence>
<proteinExistence type="predicted"/>
<evidence type="ECO:0000313" key="2">
    <source>
        <dbReference type="Proteomes" id="UP000664859"/>
    </source>
</evidence>
<dbReference type="Proteomes" id="UP000664859">
    <property type="component" value="Unassembled WGS sequence"/>
</dbReference>
<comment type="caution">
    <text evidence="1">The sequence shown here is derived from an EMBL/GenBank/DDBJ whole genome shotgun (WGS) entry which is preliminary data.</text>
</comment>
<keyword evidence="2" id="KW-1185">Reference proteome</keyword>
<accession>A0A835Z633</accession>
<name>A0A835Z633_9STRA</name>
<gene>
    <name evidence="1" type="ORF">JKP88DRAFT_241192</name>
</gene>
<reference evidence="1" key="1">
    <citation type="submission" date="2021-02" db="EMBL/GenBank/DDBJ databases">
        <title>First Annotated Genome of the Yellow-green Alga Tribonema minus.</title>
        <authorList>
            <person name="Mahan K.M."/>
        </authorList>
    </citation>
    <scope>NUCLEOTIDE SEQUENCE</scope>
    <source>
        <strain evidence="1">UTEX B ZZ1240</strain>
    </source>
</reference>
<sequence>MTKAKNGAAIAKKRKGGVTAVAPRHLAGFNAQVVLIEHDGGVAAAEALFNADKRIQWLGVSGTQFVFAFRRPQRMKAVKNRYGASAKNIGRTQLATLQTKWAKEYSRKFLIVEPPSRDGFINIFKQGIWHQFEVVKYTICNMLSDMKRNSKQRGHEFNFEVAVTNLLDAFRRCDGDDCNCGRPHCTAKMVLRGADAVSPDRGKNDKGYSDASQVITITSKHHNTVIKPDAVRIPRLLPVRWLKQLVNSTLQSTFRRMKTLITNKPEEARSSAERDQIVRFESTTRQQWRANYASVMEQLMHITTCANCNGDMHTGDERGMLLYTNDPKQASPDRLENSNPFYDVDNVRLVCQACQYAERDYSRTYVERRSMNNPAEYPLELPKVIAYLEGVLKKLEAKEREAHSTITAITGA</sequence>